<feature type="compositionally biased region" description="Polar residues" evidence="1">
    <location>
        <begin position="52"/>
        <end position="67"/>
    </location>
</feature>
<evidence type="ECO:0000256" key="1">
    <source>
        <dbReference type="SAM" id="MobiDB-lite"/>
    </source>
</evidence>
<organism evidence="2 3">
    <name type="scientific">Mortierella polycephala</name>
    <dbReference type="NCBI Taxonomy" id="41804"/>
    <lineage>
        <taxon>Eukaryota</taxon>
        <taxon>Fungi</taxon>
        <taxon>Fungi incertae sedis</taxon>
        <taxon>Mucoromycota</taxon>
        <taxon>Mortierellomycotina</taxon>
        <taxon>Mortierellomycetes</taxon>
        <taxon>Mortierellales</taxon>
        <taxon>Mortierellaceae</taxon>
        <taxon>Mortierella</taxon>
    </lineage>
</organism>
<evidence type="ECO:0000313" key="2">
    <source>
        <dbReference type="EMBL" id="KAG0263073.1"/>
    </source>
</evidence>
<dbReference type="AlphaFoldDB" id="A0A9P6Q8N6"/>
<sequence>MSSSKRYFAGVPVPAGQDGHDIPQNQLLAPNALDPRPALPNETVAMAPQGMAPQQDQGQGSNGSVQVSAEQWTISTLNAQEIGDVNNIGQL</sequence>
<gene>
    <name evidence="2" type="ORF">BG011_009366</name>
</gene>
<proteinExistence type="predicted"/>
<reference evidence="2" key="1">
    <citation type="journal article" date="2020" name="Fungal Divers.">
        <title>Resolving the Mortierellaceae phylogeny through synthesis of multi-gene phylogenetics and phylogenomics.</title>
        <authorList>
            <person name="Vandepol N."/>
            <person name="Liber J."/>
            <person name="Desiro A."/>
            <person name="Na H."/>
            <person name="Kennedy M."/>
            <person name="Barry K."/>
            <person name="Grigoriev I.V."/>
            <person name="Miller A.N."/>
            <person name="O'Donnell K."/>
            <person name="Stajich J.E."/>
            <person name="Bonito G."/>
        </authorList>
    </citation>
    <scope>NUCLEOTIDE SEQUENCE</scope>
    <source>
        <strain evidence="2">KOD948</strain>
    </source>
</reference>
<evidence type="ECO:0000313" key="3">
    <source>
        <dbReference type="Proteomes" id="UP000726737"/>
    </source>
</evidence>
<dbReference type="Proteomes" id="UP000726737">
    <property type="component" value="Unassembled WGS sequence"/>
</dbReference>
<dbReference type="EMBL" id="JAAAJA010000083">
    <property type="protein sequence ID" value="KAG0263073.1"/>
    <property type="molecule type" value="Genomic_DNA"/>
</dbReference>
<feature type="region of interest" description="Disordered" evidence="1">
    <location>
        <begin position="1"/>
        <end position="67"/>
    </location>
</feature>
<comment type="caution">
    <text evidence="2">The sequence shown here is derived from an EMBL/GenBank/DDBJ whole genome shotgun (WGS) entry which is preliminary data.</text>
</comment>
<protein>
    <submittedName>
        <fullName evidence="2">Uncharacterized protein</fullName>
    </submittedName>
</protein>
<name>A0A9P6Q8N6_9FUNG</name>
<accession>A0A9P6Q8N6</accession>
<keyword evidence="3" id="KW-1185">Reference proteome</keyword>